<comment type="similarity">
    <text evidence="1">Belongs to the asparaginase 1 family.</text>
</comment>
<dbReference type="EC" id="3.5.1.1" evidence="7"/>
<evidence type="ECO:0000313" key="8">
    <source>
        <dbReference type="Proteomes" id="UP000009226"/>
    </source>
</evidence>
<keyword evidence="2 7" id="KW-0378">Hydrolase</keyword>
<sequence length="326" mass="35124">MSNKKKIVIFSTGGTILCDFVPGQKAVLPARRGGDLLRQIPGLDQWVEINIVEPFQLPSPHLTVEHGLQLSEEIEQYLSRQEYEGAVVLQGTDTLEEMAYLVHLTLRTNKPVVFTGAMKSNGELYCDALGNIAAALQVASTDEAQGRGVLVVMNQEIHGAVHVSKTHSESVAAFQSPQFGPLGRISMDEVVFYTSIDHAGMADKGRYQRQVEQPVLLLKAYLGMEPGLIRLARETGIKGLVIEAFGAGNLHPAVAAEAAVMVQHGIPVVIATRCRAGRALPLYAYEGGGKILKEAGLILGGGLSGVKCRLKLMLALGNQLNPHLEF</sequence>
<dbReference type="Gene3D" id="3.40.50.1170">
    <property type="entry name" value="L-asparaginase, N-terminal domain"/>
    <property type="match status" value="1"/>
</dbReference>
<name>F6B7E9_DESCC</name>
<evidence type="ECO:0000256" key="1">
    <source>
        <dbReference type="ARBA" id="ARBA00010518"/>
    </source>
</evidence>
<dbReference type="Pfam" id="PF00710">
    <property type="entry name" value="Asparaginase"/>
    <property type="match status" value="1"/>
</dbReference>
<dbReference type="PANTHER" id="PTHR11707">
    <property type="entry name" value="L-ASPARAGINASE"/>
    <property type="match status" value="1"/>
</dbReference>
<evidence type="ECO:0000256" key="2">
    <source>
        <dbReference type="ARBA" id="ARBA00022801"/>
    </source>
</evidence>
<feature type="binding site" evidence="4">
    <location>
        <begin position="92"/>
        <end position="93"/>
    </location>
    <ligand>
        <name>substrate</name>
    </ligand>
</feature>
<dbReference type="Proteomes" id="UP000009226">
    <property type="component" value="Chromosome"/>
</dbReference>
<dbReference type="GO" id="GO:0006528">
    <property type="term" value="P:asparagine metabolic process"/>
    <property type="evidence" value="ECO:0007669"/>
    <property type="project" value="InterPro"/>
</dbReference>
<dbReference type="CDD" id="cd08964">
    <property type="entry name" value="L-asparaginase_II"/>
    <property type="match status" value="1"/>
</dbReference>
<feature type="active site" description="O-isoaspartyl threonine intermediate" evidence="3">
    <location>
        <position position="15"/>
    </location>
</feature>
<reference evidence="7" key="1">
    <citation type="submission" date="2011-05" db="EMBL/GenBank/DDBJ databases">
        <title>Complete sequence of Desulfotomaculum carboxydivorans CO-1-SRB.</title>
        <authorList>
            <consortium name="US DOE Joint Genome Institute"/>
            <person name="Lucas S."/>
            <person name="Han J."/>
            <person name="Lapidus A."/>
            <person name="Cheng J.-F."/>
            <person name="Goodwin L."/>
            <person name="Pitluck S."/>
            <person name="Peters L."/>
            <person name="Mikhailova N."/>
            <person name="Lu M."/>
            <person name="Han C."/>
            <person name="Tapia R."/>
            <person name="Land M."/>
            <person name="Hauser L."/>
            <person name="Kyrpides N."/>
            <person name="Ivanova N."/>
            <person name="Pagani I."/>
            <person name="Stams A."/>
            <person name="Plugge C."/>
            <person name="Muyzer G."/>
            <person name="Kuever J."/>
            <person name="Parshina S."/>
            <person name="Ivanova A."/>
            <person name="Nazina T."/>
            <person name="Woyke T."/>
        </authorList>
    </citation>
    <scope>NUCLEOTIDE SEQUENCE [LARGE SCALE GENOMIC DNA]</scope>
    <source>
        <strain evidence="7">CO-1-SRB</strain>
    </source>
</reference>
<gene>
    <name evidence="7" type="ordered locus">Desca_0507</name>
</gene>
<proteinExistence type="inferred from homology"/>
<feature type="binding site" evidence="4">
    <location>
        <position position="59"/>
    </location>
    <ligand>
        <name>substrate</name>
    </ligand>
</feature>
<evidence type="ECO:0000256" key="3">
    <source>
        <dbReference type="PIRSR" id="PIRSR001220-1"/>
    </source>
</evidence>
<dbReference type="InterPro" id="IPR037152">
    <property type="entry name" value="L-asparaginase_N_sf"/>
</dbReference>
<dbReference type="KEGG" id="dca:Desca_0507"/>
<dbReference type="InterPro" id="IPR004550">
    <property type="entry name" value="AsnASE_II"/>
</dbReference>
<dbReference type="PROSITE" id="PS51732">
    <property type="entry name" value="ASN_GLN_ASE_3"/>
    <property type="match status" value="1"/>
</dbReference>
<dbReference type="SFLD" id="SFLDS00057">
    <property type="entry name" value="Glutaminase/Asparaginase"/>
    <property type="match status" value="1"/>
</dbReference>
<organism evidence="7 8">
    <name type="scientific">Desulfotomaculum nigrificans (strain DSM 14880 / VKM B-2319 / CO-1-SRB)</name>
    <name type="common">Desulfotomaculum carboxydivorans</name>
    <dbReference type="NCBI Taxonomy" id="868595"/>
    <lineage>
        <taxon>Bacteria</taxon>
        <taxon>Bacillati</taxon>
        <taxon>Bacillota</taxon>
        <taxon>Clostridia</taxon>
        <taxon>Eubacteriales</taxon>
        <taxon>Desulfotomaculaceae</taxon>
        <taxon>Desulfotomaculum</taxon>
    </lineage>
</organism>
<keyword evidence="8" id="KW-1185">Reference proteome</keyword>
<dbReference type="PANTHER" id="PTHR11707:SF28">
    <property type="entry name" value="60 KDA LYSOPHOSPHOLIPASE"/>
    <property type="match status" value="1"/>
</dbReference>
<dbReference type="SUPFAM" id="SSF53774">
    <property type="entry name" value="Glutaminase/Asparaginase"/>
    <property type="match status" value="1"/>
</dbReference>
<dbReference type="Gene3D" id="3.40.50.40">
    <property type="match status" value="1"/>
</dbReference>
<dbReference type="AlphaFoldDB" id="F6B7E9"/>
<evidence type="ECO:0000259" key="6">
    <source>
        <dbReference type="Pfam" id="PF17763"/>
    </source>
</evidence>
<evidence type="ECO:0000259" key="5">
    <source>
        <dbReference type="Pfam" id="PF00710"/>
    </source>
</evidence>
<dbReference type="STRING" id="868595.Desca_0507"/>
<dbReference type="eggNOG" id="COG0252">
    <property type="taxonomic scope" value="Bacteria"/>
</dbReference>
<dbReference type="RefSeq" id="WP_013809660.1">
    <property type="nucleotide sequence ID" value="NC_015565.1"/>
</dbReference>
<feature type="domain" description="L-asparaginase N-terminal" evidence="5">
    <location>
        <begin position="6"/>
        <end position="195"/>
    </location>
</feature>
<dbReference type="PIRSF" id="PIRSF500176">
    <property type="entry name" value="L_ASNase"/>
    <property type="match status" value="1"/>
</dbReference>
<dbReference type="HOGENOM" id="CLU_019134_1_0_9"/>
<evidence type="ECO:0000256" key="4">
    <source>
        <dbReference type="PIRSR" id="PIRSR001220-2"/>
    </source>
</evidence>
<dbReference type="FunFam" id="3.40.50.1170:FF:000001">
    <property type="entry name" value="L-asparaginase 2"/>
    <property type="match status" value="1"/>
</dbReference>
<dbReference type="GO" id="GO:0004067">
    <property type="term" value="F:asparaginase activity"/>
    <property type="evidence" value="ECO:0007669"/>
    <property type="project" value="UniProtKB-UniRule"/>
</dbReference>
<dbReference type="PRINTS" id="PR00139">
    <property type="entry name" value="ASNGLNASE"/>
</dbReference>
<protein>
    <submittedName>
        <fullName evidence="7">Asparaginase</fullName>
        <ecNumber evidence="7">3.5.1.1</ecNumber>
    </submittedName>
</protein>
<dbReference type="Pfam" id="PF17763">
    <property type="entry name" value="Asparaginase_C"/>
    <property type="match status" value="1"/>
</dbReference>
<dbReference type="PIRSF" id="PIRSF001220">
    <property type="entry name" value="L-ASNase_gatD"/>
    <property type="match status" value="1"/>
</dbReference>
<dbReference type="InterPro" id="IPR036152">
    <property type="entry name" value="Asp/glu_Ase-like_sf"/>
</dbReference>
<evidence type="ECO:0000313" key="7">
    <source>
        <dbReference type="EMBL" id="AEF93399.1"/>
    </source>
</evidence>
<dbReference type="InterPro" id="IPR006034">
    <property type="entry name" value="Asparaginase/glutaminase-like"/>
</dbReference>
<dbReference type="InterPro" id="IPR027474">
    <property type="entry name" value="L-asparaginase_N"/>
</dbReference>
<feature type="domain" description="Asparaginase/glutaminase C-terminal" evidence="6">
    <location>
        <begin position="215"/>
        <end position="322"/>
    </location>
</feature>
<dbReference type="EMBL" id="CP002736">
    <property type="protein sequence ID" value="AEF93399.1"/>
    <property type="molecule type" value="Genomic_DNA"/>
</dbReference>
<dbReference type="InterPro" id="IPR027473">
    <property type="entry name" value="L-asparaginase_C"/>
</dbReference>
<accession>F6B7E9</accession>
<dbReference type="SMART" id="SM00870">
    <property type="entry name" value="Asparaginase"/>
    <property type="match status" value="1"/>
</dbReference>
<dbReference type="InterPro" id="IPR040919">
    <property type="entry name" value="Asparaginase_C"/>
</dbReference>